<dbReference type="SUPFAM" id="SSF53756">
    <property type="entry name" value="UDP-Glycosyltransferase/glycogen phosphorylase"/>
    <property type="match status" value="2"/>
</dbReference>
<keyword evidence="4" id="KW-0812">Transmembrane</keyword>
<keyword evidence="4" id="KW-0472">Membrane</keyword>
<evidence type="ECO:0000256" key="1">
    <source>
        <dbReference type="ARBA" id="ARBA00009995"/>
    </source>
</evidence>
<dbReference type="OrthoDB" id="5835829at2759"/>
<protein>
    <submittedName>
        <fullName evidence="6">Uncharacterized protein</fullName>
    </submittedName>
</protein>
<keyword evidence="5" id="KW-0732">Signal</keyword>
<evidence type="ECO:0000313" key="7">
    <source>
        <dbReference type="Proteomes" id="UP001152888"/>
    </source>
</evidence>
<evidence type="ECO:0000256" key="5">
    <source>
        <dbReference type="SAM" id="SignalP"/>
    </source>
</evidence>
<keyword evidence="7" id="KW-1185">Reference proteome</keyword>
<dbReference type="InterPro" id="IPR050271">
    <property type="entry name" value="UDP-glycosyltransferase"/>
</dbReference>
<dbReference type="GO" id="GO:0008194">
    <property type="term" value="F:UDP-glycosyltransferase activity"/>
    <property type="evidence" value="ECO:0007669"/>
    <property type="project" value="InterPro"/>
</dbReference>
<feature type="transmembrane region" description="Helical" evidence="4">
    <location>
        <begin position="279"/>
        <end position="307"/>
    </location>
</feature>
<evidence type="ECO:0000313" key="6">
    <source>
        <dbReference type="EMBL" id="CAH1987226.1"/>
    </source>
</evidence>
<sequence length="319" mass="36142">MQTMSLITVLVVTVISVLSRSDAHNILAVVSHPGVSHFKAYENLFVGLAKKGHNVTVISHFPRKNPIPNYRDVSIREDRPYSGLQNIQSSLHTDLFGIQDQMLLVEYGIQSCESMKHKNFQMFLKENNHFDLVILNEFSNLCYRGLAKKYDAPYIGHPNVKAFIFQGGMLSLSEAAHCGVPIIAIPLYGDQPTNAKLIESRGAGVVLQIEDVNVKNVRKAVNEVLSTKIQKEAKRLSEIYRDRPLSPLDTAIYWVEYVLRHKGAHFMKTAAVHMPWYQYYLIDVIGFLVIILTSSILLTIYCIKLLVNICRITQKNKVD</sequence>
<evidence type="ECO:0000256" key="2">
    <source>
        <dbReference type="ARBA" id="ARBA00022676"/>
    </source>
</evidence>
<feature type="signal peptide" evidence="5">
    <location>
        <begin position="1"/>
        <end position="23"/>
    </location>
</feature>
<evidence type="ECO:0000256" key="4">
    <source>
        <dbReference type="SAM" id="Phobius"/>
    </source>
</evidence>
<dbReference type="PANTHER" id="PTHR48043">
    <property type="entry name" value="EG:EG0003.4 PROTEIN-RELATED"/>
    <property type="match status" value="1"/>
</dbReference>
<keyword evidence="3" id="KW-0808">Transferase</keyword>
<feature type="chain" id="PRO_5040159894" evidence="5">
    <location>
        <begin position="24"/>
        <end position="319"/>
    </location>
</feature>
<accession>A0A9P0L2J5</accession>
<dbReference type="EMBL" id="CAKOFQ010007013">
    <property type="protein sequence ID" value="CAH1987226.1"/>
    <property type="molecule type" value="Genomic_DNA"/>
</dbReference>
<gene>
    <name evidence="6" type="ORF">ACAOBT_LOCUS17735</name>
</gene>
<dbReference type="Proteomes" id="UP001152888">
    <property type="component" value="Unassembled WGS sequence"/>
</dbReference>
<keyword evidence="2" id="KW-0328">Glycosyltransferase</keyword>
<dbReference type="PANTHER" id="PTHR48043:SF114">
    <property type="entry name" value="IP04436P-RELATED"/>
    <property type="match status" value="1"/>
</dbReference>
<organism evidence="6 7">
    <name type="scientific">Acanthoscelides obtectus</name>
    <name type="common">Bean weevil</name>
    <name type="synonym">Bruchus obtectus</name>
    <dbReference type="NCBI Taxonomy" id="200917"/>
    <lineage>
        <taxon>Eukaryota</taxon>
        <taxon>Metazoa</taxon>
        <taxon>Ecdysozoa</taxon>
        <taxon>Arthropoda</taxon>
        <taxon>Hexapoda</taxon>
        <taxon>Insecta</taxon>
        <taxon>Pterygota</taxon>
        <taxon>Neoptera</taxon>
        <taxon>Endopterygota</taxon>
        <taxon>Coleoptera</taxon>
        <taxon>Polyphaga</taxon>
        <taxon>Cucujiformia</taxon>
        <taxon>Chrysomeloidea</taxon>
        <taxon>Chrysomelidae</taxon>
        <taxon>Bruchinae</taxon>
        <taxon>Bruchini</taxon>
        <taxon>Acanthoscelides</taxon>
    </lineage>
</organism>
<dbReference type="AlphaFoldDB" id="A0A9P0L2J5"/>
<reference evidence="6" key="1">
    <citation type="submission" date="2022-03" db="EMBL/GenBank/DDBJ databases">
        <authorList>
            <person name="Sayadi A."/>
        </authorList>
    </citation>
    <scope>NUCLEOTIDE SEQUENCE</scope>
</reference>
<comment type="similarity">
    <text evidence="1">Belongs to the UDP-glycosyltransferase family.</text>
</comment>
<dbReference type="Pfam" id="PF00201">
    <property type="entry name" value="UDPGT"/>
    <property type="match status" value="1"/>
</dbReference>
<proteinExistence type="inferred from homology"/>
<dbReference type="InterPro" id="IPR002213">
    <property type="entry name" value="UDP_glucos_trans"/>
</dbReference>
<dbReference type="Gene3D" id="3.40.50.2000">
    <property type="entry name" value="Glycogen Phosphorylase B"/>
    <property type="match status" value="1"/>
</dbReference>
<comment type="caution">
    <text evidence="6">The sequence shown here is derived from an EMBL/GenBank/DDBJ whole genome shotgun (WGS) entry which is preliminary data.</text>
</comment>
<keyword evidence="4" id="KW-1133">Transmembrane helix</keyword>
<evidence type="ECO:0000256" key="3">
    <source>
        <dbReference type="ARBA" id="ARBA00022679"/>
    </source>
</evidence>
<name>A0A9P0L2J5_ACAOB</name>